<evidence type="ECO:0000313" key="3">
    <source>
        <dbReference type="Proteomes" id="UP000193689"/>
    </source>
</evidence>
<keyword evidence="3" id="KW-1185">Reference proteome</keyword>
<dbReference type="OrthoDB" id="5232836at2759"/>
<accession>A0A1Y2DFP4</accession>
<reference evidence="2 3" key="1">
    <citation type="submission" date="2016-07" db="EMBL/GenBank/DDBJ databases">
        <title>Pervasive Adenine N6-methylation of Active Genes in Fungi.</title>
        <authorList>
            <consortium name="DOE Joint Genome Institute"/>
            <person name="Mondo S.J."/>
            <person name="Dannebaum R.O."/>
            <person name="Kuo R.C."/>
            <person name="Labutti K."/>
            <person name="Haridas S."/>
            <person name="Kuo A."/>
            <person name="Salamov A."/>
            <person name="Ahrendt S.R."/>
            <person name="Lipzen A."/>
            <person name="Sullivan W."/>
            <person name="Andreopoulos W.B."/>
            <person name="Clum A."/>
            <person name="Lindquist E."/>
            <person name="Daum C."/>
            <person name="Ramamoorthy G.K."/>
            <person name="Gryganskyi A."/>
            <person name="Culley D."/>
            <person name="Magnuson J.K."/>
            <person name="James T.Y."/>
            <person name="O'Malley M.A."/>
            <person name="Stajich J.E."/>
            <person name="Spatafora J.W."/>
            <person name="Visel A."/>
            <person name="Grigoriev I.V."/>
        </authorList>
    </citation>
    <scope>NUCLEOTIDE SEQUENCE [LARGE SCALE GENOMIC DNA]</scope>
    <source>
        <strain evidence="2 3">CBS 129021</strain>
    </source>
</reference>
<organism evidence="2 3">
    <name type="scientific">Pseudomassariella vexata</name>
    <dbReference type="NCBI Taxonomy" id="1141098"/>
    <lineage>
        <taxon>Eukaryota</taxon>
        <taxon>Fungi</taxon>
        <taxon>Dikarya</taxon>
        <taxon>Ascomycota</taxon>
        <taxon>Pezizomycotina</taxon>
        <taxon>Sordariomycetes</taxon>
        <taxon>Xylariomycetidae</taxon>
        <taxon>Amphisphaeriales</taxon>
        <taxon>Pseudomassariaceae</taxon>
        <taxon>Pseudomassariella</taxon>
    </lineage>
</organism>
<evidence type="ECO:0000256" key="1">
    <source>
        <dbReference type="SAM" id="MobiDB-lite"/>
    </source>
</evidence>
<evidence type="ECO:0000313" key="2">
    <source>
        <dbReference type="EMBL" id="ORY58113.1"/>
    </source>
</evidence>
<dbReference type="STRING" id="1141098.A0A1Y2DFP4"/>
<feature type="compositionally biased region" description="Polar residues" evidence="1">
    <location>
        <begin position="397"/>
        <end position="414"/>
    </location>
</feature>
<sequence length="1288" mass="141172">MVNPITHLGDPRACLDNTAYDPWPTWHFLDSDPHELIKFRHKYGSLRLACDACLVFNTVCSFMPVQRPDFDSLEVMQGSNSDTHFLSYKCWQCRIQPETCGCTIAGILYSERDRERKEIYRRLSLYLPDEGKGQRDKALDWLMAIDDSFEQWRCKTGLHKKGEQARPSDGEELELGLIKRPRDWRSALFLEAMKNIDEEMAIRPPKKQKLQSNVGMKRLLEAGALSVRPNVAVTRPIDIIGSQTSSPLQIGQLKDQQMQSPVEAIRPVDIVGSKVQPDRETTRPVEVHHLQTSTPAISPPNNPQLQLHAGTPQTIEVVRSHASLRPGVGSLNNQPAQVTSAKFQPTKGVESWTSPLFGTGPRQNQSVQPTPEAFRQIKSVVSRTSPLLHEVNFHGNYGQTEYTSGTGQQRQPNAGASRPVQAPELRTSSHPAGWSFSGQMNYTTGKIQHILPNTSAPRPLQITRPQGAPPAQQGQGLRPSTQGKVNGQVNMGAGIITPRHPSLVDPAPFGPTTPDDTMIDPALLDPALLDPAILDDTMIDPELLDPALLDPAILDDTMIDPELLDPALLDPAILDDTMIDPALLDPALLDPATLGSRPSGHTNPNQPQDLTLTSQEDTRPESSNLLQRQNIICSTVQTQLDRYQRELITVQGNNSGNGSHSSTQPASHTSSSTTANAPAASQAALYKGPLTNAPPGARPPLNPSRTGSAKICCETCKRLLTKQRTICNYTDQHGCSKCAELGLVCVVDGWALPPHPLRLNPGATAGGKSWTCCSQCEHTYDCERSVPCDTCIRKGKAEKCTRISRGGFRRYAPGQDLFGYYLHLGYGPNGIGDRNEKPDARLGDNYHLLYAKEVMELKGLPWYGPQDYPFAGVSVRPVWVGDDPRNDPAAQHNVNTVANQPLRRAVLNISTVQVTLDTARAIRLMSQPPLKPISVGLPSQGLLCNAANIINPHNQFLSPVTAQPIMRPPSPGPPYPLFADPTRSAIPADHPNAKAVPALSTIPLKQLWTNGLALNIPAPCQTFRIHEEDGVTRKCNRLTKGACENVDNHPIRAPDYALCDECAEEGRQALMQVFSQNEAANKLRLLACQGCTEKLIESPEMLNGKGYRVFLQESGGKGKKVIDPRCTTSRHIATAAVAITAMTATTTSQQQQRQRYEQQEDGVEVKAAAQQGSAQSETPTETESETVVHGLLTTPQPITGCSCATKLFNRRICRPHLLSAWEELIKKANEIDEFATKHYGQSKCFVCWSRAPVDPQTYKGPMVWACAACQGIVIGVQELEMHIDAESE</sequence>
<feature type="compositionally biased region" description="Polar residues" evidence="1">
    <location>
        <begin position="599"/>
        <end position="626"/>
    </location>
</feature>
<feature type="compositionally biased region" description="Low complexity" evidence="1">
    <location>
        <begin position="652"/>
        <end position="684"/>
    </location>
</feature>
<feature type="region of interest" description="Disordered" evidence="1">
    <location>
        <begin position="456"/>
        <end position="481"/>
    </location>
</feature>
<gene>
    <name evidence="2" type="ORF">BCR38DRAFT_500861</name>
</gene>
<feature type="compositionally biased region" description="Polar residues" evidence="1">
    <location>
        <begin position="330"/>
        <end position="343"/>
    </location>
</feature>
<feature type="region of interest" description="Disordered" evidence="1">
    <location>
        <begin position="396"/>
        <end position="433"/>
    </location>
</feature>
<feature type="region of interest" description="Disordered" evidence="1">
    <location>
        <begin position="590"/>
        <end position="626"/>
    </location>
</feature>
<name>A0A1Y2DFP4_9PEZI</name>
<proteinExistence type="predicted"/>
<dbReference type="Proteomes" id="UP000193689">
    <property type="component" value="Unassembled WGS sequence"/>
</dbReference>
<dbReference type="RefSeq" id="XP_040711148.1">
    <property type="nucleotide sequence ID" value="XM_040864827.1"/>
</dbReference>
<feature type="region of interest" description="Disordered" evidence="1">
    <location>
        <begin position="1149"/>
        <end position="1187"/>
    </location>
</feature>
<dbReference type="GeneID" id="63781039"/>
<dbReference type="EMBL" id="MCFJ01000017">
    <property type="protein sequence ID" value="ORY58113.1"/>
    <property type="molecule type" value="Genomic_DNA"/>
</dbReference>
<protein>
    <submittedName>
        <fullName evidence="2">Uncharacterized protein</fullName>
    </submittedName>
</protein>
<dbReference type="InParanoid" id="A0A1Y2DFP4"/>
<feature type="region of interest" description="Disordered" evidence="1">
    <location>
        <begin position="651"/>
        <end position="707"/>
    </location>
</feature>
<feature type="region of interest" description="Disordered" evidence="1">
    <location>
        <begin position="327"/>
        <end position="349"/>
    </location>
</feature>
<comment type="caution">
    <text evidence="2">The sequence shown here is derived from an EMBL/GenBank/DDBJ whole genome shotgun (WGS) entry which is preliminary data.</text>
</comment>
<feature type="compositionally biased region" description="Low complexity" evidence="1">
    <location>
        <begin position="465"/>
        <end position="476"/>
    </location>
</feature>